<accession>A0A1G2F7P8</accession>
<dbReference type="GO" id="GO:0003735">
    <property type="term" value="F:structural constituent of ribosome"/>
    <property type="evidence" value="ECO:0007669"/>
    <property type="project" value="InterPro"/>
</dbReference>
<sequence length="242" mass="26742">MAEEKNESAQIEKKIEVRLPTAEQLVEAGVHFGHKTSRWNPKMASYIFGAKNAVHILDIDKTLLMLKEAAEFAAAIAAKGGLLIFVGTKPPAKKIIKEAAEVCGMPFVNLRWLGGTLTNFKTIGKRLEYFRDLERKMAEGELKKYTKKEQLGFSRQLEEMGNIFGGIKNLTKLPEAIFVTDLKENLLAVKEAKKSKIKVIAIADTNADPKMADFLIPANDNAASSVRIIVDTIADAIKEGKK</sequence>
<dbReference type="PANTHER" id="PTHR12534">
    <property type="entry name" value="30S RIBOSOMAL PROTEIN S2 PROKARYOTIC AND ORGANELLAR"/>
    <property type="match status" value="1"/>
</dbReference>
<evidence type="ECO:0000256" key="3">
    <source>
        <dbReference type="ARBA" id="ARBA00023274"/>
    </source>
</evidence>
<dbReference type="Proteomes" id="UP000179099">
    <property type="component" value="Unassembled WGS sequence"/>
</dbReference>
<dbReference type="GO" id="GO:0022627">
    <property type="term" value="C:cytosolic small ribosomal subunit"/>
    <property type="evidence" value="ECO:0007669"/>
    <property type="project" value="TreeGrafter"/>
</dbReference>
<dbReference type="Gene3D" id="3.40.50.10490">
    <property type="entry name" value="Glucose-6-phosphate isomerase like protein, domain 1"/>
    <property type="match status" value="1"/>
</dbReference>
<dbReference type="SUPFAM" id="SSF52313">
    <property type="entry name" value="Ribosomal protein S2"/>
    <property type="match status" value="1"/>
</dbReference>
<dbReference type="PROSITE" id="PS00962">
    <property type="entry name" value="RIBOSOMAL_S2_1"/>
    <property type="match status" value="1"/>
</dbReference>
<evidence type="ECO:0000256" key="2">
    <source>
        <dbReference type="ARBA" id="ARBA00022980"/>
    </source>
</evidence>
<evidence type="ECO:0000313" key="6">
    <source>
        <dbReference type="EMBL" id="OGZ34089.1"/>
    </source>
</evidence>
<keyword evidence="2 5" id="KW-0689">Ribosomal protein</keyword>
<dbReference type="STRING" id="1801992.A2Y98_03385"/>
<dbReference type="PRINTS" id="PR00395">
    <property type="entry name" value="RIBOSOMALS2"/>
</dbReference>
<name>A0A1G2F7P8_9BACT</name>
<dbReference type="Gene3D" id="1.10.287.610">
    <property type="entry name" value="Helix hairpin bin"/>
    <property type="match status" value="1"/>
</dbReference>
<evidence type="ECO:0000256" key="4">
    <source>
        <dbReference type="ARBA" id="ARBA00035256"/>
    </source>
</evidence>
<comment type="similarity">
    <text evidence="1 5">Belongs to the universal ribosomal protein uS2 family.</text>
</comment>
<dbReference type="InterPro" id="IPR023591">
    <property type="entry name" value="Ribosomal_uS2_flav_dom_sf"/>
</dbReference>
<evidence type="ECO:0000313" key="7">
    <source>
        <dbReference type="Proteomes" id="UP000179099"/>
    </source>
</evidence>
<dbReference type="HAMAP" id="MF_00291_B">
    <property type="entry name" value="Ribosomal_uS2_B"/>
    <property type="match status" value="1"/>
</dbReference>
<dbReference type="AlphaFoldDB" id="A0A1G2F7P8"/>
<organism evidence="6 7">
    <name type="scientific">Candidatus Portnoybacteria bacterium RBG_19FT_COMBO_36_7</name>
    <dbReference type="NCBI Taxonomy" id="1801992"/>
    <lineage>
        <taxon>Bacteria</taxon>
        <taxon>Candidatus Portnoyibacteriota</taxon>
    </lineage>
</organism>
<dbReference type="CDD" id="cd01425">
    <property type="entry name" value="RPS2"/>
    <property type="match status" value="1"/>
</dbReference>
<dbReference type="PANTHER" id="PTHR12534:SF0">
    <property type="entry name" value="SMALL RIBOSOMAL SUBUNIT PROTEIN US2M"/>
    <property type="match status" value="1"/>
</dbReference>
<reference evidence="6 7" key="1">
    <citation type="journal article" date="2016" name="Nat. Commun.">
        <title>Thousands of microbial genomes shed light on interconnected biogeochemical processes in an aquifer system.</title>
        <authorList>
            <person name="Anantharaman K."/>
            <person name="Brown C.T."/>
            <person name="Hug L.A."/>
            <person name="Sharon I."/>
            <person name="Castelle C.J."/>
            <person name="Probst A.J."/>
            <person name="Thomas B.C."/>
            <person name="Singh A."/>
            <person name="Wilkins M.J."/>
            <person name="Karaoz U."/>
            <person name="Brodie E.L."/>
            <person name="Williams K.H."/>
            <person name="Hubbard S.S."/>
            <person name="Banfield J.F."/>
        </authorList>
    </citation>
    <scope>NUCLEOTIDE SEQUENCE [LARGE SCALE GENOMIC DNA]</scope>
</reference>
<keyword evidence="3 5" id="KW-0687">Ribonucleoprotein</keyword>
<dbReference type="InterPro" id="IPR001865">
    <property type="entry name" value="Ribosomal_uS2"/>
</dbReference>
<dbReference type="InterPro" id="IPR005706">
    <property type="entry name" value="Ribosomal_uS2_bac/mit/plastid"/>
</dbReference>
<gene>
    <name evidence="5" type="primary">rpsB</name>
    <name evidence="6" type="ORF">A2Y98_03385</name>
</gene>
<dbReference type="Pfam" id="PF00318">
    <property type="entry name" value="Ribosomal_S2"/>
    <property type="match status" value="1"/>
</dbReference>
<dbReference type="InterPro" id="IPR018130">
    <property type="entry name" value="Ribosomal_uS2_CS"/>
</dbReference>
<dbReference type="EMBL" id="MHMW01000019">
    <property type="protein sequence ID" value="OGZ34089.1"/>
    <property type="molecule type" value="Genomic_DNA"/>
</dbReference>
<comment type="caution">
    <text evidence="6">The sequence shown here is derived from an EMBL/GenBank/DDBJ whole genome shotgun (WGS) entry which is preliminary data.</text>
</comment>
<protein>
    <recommendedName>
        <fullName evidence="4 5">Small ribosomal subunit protein uS2</fullName>
    </recommendedName>
</protein>
<evidence type="ECO:0000256" key="5">
    <source>
        <dbReference type="HAMAP-Rule" id="MF_00291"/>
    </source>
</evidence>
<dbReference type="NCBIfam" id="TIGR01011">
    <property type="entry name" value="rpsB_bact"/>
    <property type="match status" value="1"/>
</dbReference>
<proteinExistence type="inferred from homology"/>
<evidence type="ECO:0000256" key="1">
    <source>
        <dbReference type="ARBA" id="ARBA00006242"/>
    </source>
</evidence>
<dbReference type="GO" id="GO:0006412">
    <property type="term" value="P:translation"/>
    <property type="evidence" value="ECO:0007669"/>
    <property type="project" value="UniProtKB-UniRule"/>
</dbReference>